<evidence type="ECO:0000313" key="2">
    <source>
        <dbReference type="Proteomes" id="UP000067689"/>
    </source>
</evidence>
<reference evidence="1 2" key="1">
    <citation type="journal article" date="1991" name="Int. J. Syst. Bacteriol.">
        <title>Description of the erythromycin-producing bacterium Arthrobacter sp. strain NRRL B-3381 as Aeromicrobium erythreum gen. nov., sp. nov.</title>
        <authorList>
            <person name="Miller E.S."/>
            <person name="Woese C.R."/>
            <person name="Brenner S."/>
        </authorList>
    </citation>
    <scope>NUCLEOTIDE SEQUENCE [LARGE SCALE GENOMIC DNA]</scope>
    <source>
        <strain evidence="1 2">AR18</strain>
    </source>
</reference>
<organism evidence="1 2">
    <name type="scientific">Aeromicrobium erythreum</name>
    <dbReference type="NCBI Taxonomy" id="2041"/>
    <lineage>
        <taxon>Bacteria</taxon>
        <taxon>Bacillati</taxon>
        <taxon>Actinomycetota</taxon>
        <taxon>Actinomycetes</taxon>
        <taxon>Propionibacteriales</taxon>
        <taxon>Nocardioidaceae</taxon>
        <taxon>Aeromicrobium</taxon>
    </lineage>
</organism>
<dbReference type="PATRIC" id="fig|2041.4.peg.807"/>
<dbReference type="EMBL" id="CP011502">
    <property type="protein sequence ID" value="ALX03898.1"/>
    <property type="molecule type" value="Genomic_DNA"/>
</dbReference>
<dbReference type="AlphaFoldDB" id="A0A0U3SZB2"/>
<dbReference type="Proteomes" id="UP000067689">
    <property type="component" value="Chromosome"/>
</dbReference>
<name>A0A0U3SZB2_9ACTN</name>
<dbReference type="KEGG" id="aer:AERYTH_03865"/>
<evidence type="ECO:0000313" key="1">
    <source>
        <dbReference type="EMBL" id="ALX03898.1"/>
    </source>
</evidence>
<proteinExistence type="predicted"/>
<evidence type="ECO:0008006" key="3">
    <source>
        <dbReference type="Google" id="ProtNLM"/>
    </source>
</evidence>
<dbReference type="RefSeq" id="WP_067854865.1">
    <property type="nucleotide sequence ID" value="NZ_CP011502.1"/>
</dbReference>
<accession>A0A0U3SZB2</accession>
<dbReference type="STRING" id="2041.AERYTH_03865"/>
<sequence length="88" mass="8952">MPIPRVVVADLSGASEELALRHARAASADGDEVVYLGGSEPVATAWVVRAEDAGRVVVVAGDTAAQALRAALADLGIDDVALEVLPPH</sequence>
<protein>
    <recommendedName>
        <fullName evidence="3">UspA domain-containing protein</fullName>
    </recommendedName>
</protein>
<gene>
    <name evidence="1" type="ORF">AERYTH_03865</name>
</gene>
<keyword evidence="2" id="KW-1185">Reference proteome</keyword>